<dbReference type="EMBL" id="JAGDFX010000013">
    <property type="protein sequence ID" value="MBO1520186.1"/>
    <property type="molecule type" value="Genomic_DNA"/>
</dbReference>
<protein>
    <recommendedName>
        <fullName evidence="3">HEPN domain-containing protein</fullName>
    </recommendedName>
</protein>
<reference evidence="1 2" key="1">
    <citation type="submission" date="2021-03" db="EMBL/GenBank/DDBJ databases">
        <title>Oceanisphaera sp. nov., isolated from the intestine.</title>
        <authorList>
            <person name="Zhao L.-H."/>
            <person name="Shi L.-F."/>
        </authorList>
    </citation>
    <scope>NUCLEOTIDE SEQUENCE [LARGE SCALE GENOMIC DNA]</scope>
    <source>
        <strain evidence="1 2">DM8</strain>
    </source>
</reference>
<organism evidence="1 2">
    <name type="scientific">Oceanisphaera pacifica</name>
    <dbReference type="NCBI Taxonomy" id="2818389"/>
    <lineage>
        <taxon>Bacteria</taxon>
        <taxon>Pseudomonadati</taxon>
        <taxon>Pseudomonadota</taxon>
        <taxon>Gammaproteobacteria</taxon>
        <taxon>Aeromonadales</taxon>
        <taxon>Aeromonadaceae</taxon>
        <taxon>Oceanisphaera</taxon>
    </lineage>
</organism>
<evidence type="ECO:0000313" key="1">
    <source>
        <dbReference type="EMBL" id="MBO1520186.1"/>
    </source>
</evidence>
<evidence type="ECO:0000313" key="2">
    <source>
        <dbReference type="Proteomes" id="UP000664882"/>
    </source>
</evidence>
<name>A0ABS3NIZ9_9GAMM</name>
<proteinExistence type="predicted"/>
<dbReference type="Proteomes" id="UP000664882">
    <property type="component" value="Unassembled WGS sequence"/>
</dbReference>
<keyword evidence="2" id="KW-1185">Reference proteome</keyword>
<evidence type="ECO:0008006" key="3">
    <source>
        <dbReference type="Google" id="ProtNLM"/>
    </source>
</evidence>
<gene>
    <name evidence="1" type="ORF">J3U76_11220</name>
</gene>
<accession>A0ABS3NIZ9</accession>
<comment type="caution">
    <text evidence="1">The sequence shown here is derived from an EMBL/GenBank/DDBJ whole genome shotgun (WGS) entry which is preliminary data.</text>
</comment>
<dbReference type="RefSeq" id="WP_208006067.1">
    <property type="nucleotide sequence ID" value="NZ_JAGDFX010000013.1"/>
</dbReference>
<sequence length="117" mass="13335">MPHLHDMEELVNSVEDDQVKDYMKEAMSCYMANAYRACIVLTYIALFDDIVKKLGELGNVNKKAKNIYFEAQKRINSQDVYESFVIDQLKSNSLLPALDTSFLDTGDFQPSCPNKTV</sequence>